<protein>
    <submittedName>
        <fullName evidence="1">Uncharacterized protein</fullName>
    </submittedName>
</protein>
<dbReference type="EMBL" id="JYDI01000044">
    <property type="protein sequence ID" value="KRY56307.1"/>
    <property type="molecule type" value="Genomic_DNA"/>
</dbReference>
<comment type="caution">
    <text evidence="1">The sequence shown here is derived from an EMBL/GenBank/DDBJ whole genome shotgun (WGS) entry which is preliminary data.</text>
</comment>
<proteinExistence type="predicted"/>
<dbReference type="AlphaFoldDB" id="A0A0V1D5P9"/>
<organism evidence="1 2">
    <name type="scientific">Trichinella britovi</name>
    <name type="common">Parasitic roundworm</name>
    <dbReference type="NCBI Taxonomy" id="45882"/>
    <lineage>
        <taxon>Eukaryota</taxon>
        <taxon>Metazoa</taxon>
        <taxon>Ecdysozoa</taxon>
        <taxon>Nematoda</taxon>
        <taxon>Enoplea</taxon>
        <taxon>Dorylaimia</taxon>
        <taxon>Trichinellida</taxon>
        <taxon>Trichinellidae</taxon>
        <taxon>Trichinella</taxon>
    </lineage>
</organism>
<gene>
    <name evidence="1" type="ORF">T03_16078</name>
</gene>
<keyword evidence="2" id="KW-1185">Reference proteome</keyword>
<reference evidence="1 2" key="1">
    <citation type="submission" date="2015-01" db="EMBL/GenBank/DDBJ databases">
        <title>Evolution of Trichinella species and genotypes.</title>
        <authorList>
            <person name="Korhonen P.K."/>
            <person name="Edoardo P."/>
            <person name="Giuseppe L.R."/>
            <person name="Gasser R.B."/>
        </authorList>
    </citation>
    <scope>NUCLEOTIDE SEQUENCE [LARGE SCALE GENOMIC DNA]</scope>
    <source>
        <strain evidence="1">ISS120</strain>
    </source>
</reference>
<dbReference type="Proteomes" id="UP000054653">
    <property type="component" value="Unassembled WGS sequence"/>
</dbReference>
<dbReference type="STRING" id="45882.A0A0V1D5P9"/>
<accession>A0A0V1D5P9</accession>
<dbReference type="OrthoDB" id="6377149at2759"/>
<evidence type="ECO:0000313" key="1">
    <source>
        <dbReference type="EMBL" id="KRY56307.1"/>
    </source>
</evidence>
<name>A0A0V1D5P9_TRIBR</name>
<evidence type="ECO:0000313" key="2">
    <source>
        <dbReference type="Proteomes" id="UP000054653"/>
    </source>
</evidence>
<sequence length="128" mass="15157">MRIQDHLDKRVEFTKRERSFDEAFHELDILMTVHWIGILRAESPTSLTIHLIRHKTSSDEALCSKRKQTIHVYGLGDHTPSQIISQMLAMLDWHEPCFFFWKILLEQMTTDTCLILWNASFTNTRLSR</sequence>